<feature type="domain" description="CobW C-terminal" evidence="3">
    <location>
        <begin position="234"/>
        <end position="320"/>
    </location>
</feature>
<feature type="domain" description="CobW/HypB/UreG nucleotide-binding" evidence="2">
    <location>
        <begin position="13"/>
        <end position="186"/>
    </location>
</feature>
<proteinExistence type="predicted"/>
<dbReference type="EMBL" id="LVHG01000037">
    <property type="protein sequence ID" value="OAK64452.1"/>
    <property type="molecule type" value="Genomic_DNA"/>
</dbReference>
<dbReference type="Proteomes" id="UP000077852">
    <property type="component" value="Unassembled WGS sequence"/>
</dbReference>
<dbReference type="PANTHER" id="PTHR13748">
    <property type="entry name" value="COBW-RELATED"/>
    <property type="match status" value="1"/>
</dbReference>
<dbReference type="SUPFAM" id="SSF52540">
    <property type="entry name" value="P-loop containing nucleoside triphosphate hydrolases"/>
    <property type="match status" value="1"/>
</dbReference>
<dbReference type="InterPro" id="IPR003495">
    <property type="entry name" value="CobW/HypB/UreG_nucleotide-bd"/>
</dbReference>
<dbReference type="CDD" id="cd03112">
    <property type="entry name" value="CobW-like"/>
    <property type="match status" value="1"/>
</dbReference>
<protein>
    <submittedName>
        <fullName evidence="4">Cobalamin biosynthesis protein P47K</fullName>
    </submittedName>
</protein>
<evidence type="ECO:0000259" key="3">
    <source>
        <dbReference type="Pfam" id="PF07683"/>
    </source>
</evidence>
<accession>A0AA91DP44</accession>
<dbReference type="InterPro" id="IPR051316">
    <property type="entry name" value="Zinc-reg_GTPase_activator"/>
</dbReference>
<dbReference type="AlphaFoldDB" id="A0AA91DP44"/>
<comment type="function">
    <text evidence="1">Zinc chaperone that directly transfers zinc cofactor to target proteins, thereby activating them. Zinc is transferred from the CXCC motif in the GTPase domain to the zinc binding site in target proteins in a process requiring GTP hydrolysis.</text>
</comment>
<dbReference type="InterPro" id="IPR027417">
    <property type="entry name" value="P-loop_NTPase"/>
</dbReference>
<evidence type="ECO:0000313" key="5">
    <source>
        <dbReference type="Proteomes" id="UP000077852"/>
    </source>
</evidence>
<organism evidence="4 5">
    <name type="scientific">Variovorax paradoxus</name>
    <dbReference type="NCBI Taxonomy" id="34073"/>
    <lineage>
        <taxon>Bacteria</taxon>
        <taxon>Pseudomonadati</taxon>
        <taxon>Pseudomonadota</taxon>
        <taxon>Betaproteobacteria</taxon>
        <taxon>Burkholderiales</taxon>
        <taxon>Comamonadaceae</taxon>
        <taxon>Variovorax</taxon>
    </lineage>
</organism>
<comment type="caution">
    <text evidence="4">The sequence shown here is derived from an EMBL/GenBank/DDBJ whole genome shotgun (WGS) entry which is preliminary data.</text>
</comment>
<dbReference type="InterPro" id="IPR011629">
    <property type="entry name" value="CobW-like_C"/>
</dbReference>
<name>A0AA91DP44_VARPD</name>
<dbReference type="Pfam" id="PF02492">
    <property type="entry name" value="cobW"/>
    <property type="match status" value="1"/>
</dbReference>
<evidence type="ECO:0000256" key="1">
    <source>
        <dbReference type="ARBA" id="ARBA00045658"/>
    </source>
</evidence>
<dbReference type="Pfam" id="PF07683">
    <property type="entry name" value="CobW_C"/>
    <property type="match status" value="1"/>
</dbReference>
<sequence length="325" mass="34012">MTASTNPRRKRLPLTVIGGFLGAGKTTLLNRWLREANGLRLAVLVNDFGALNIDADLIAATHGDTTALTNGCVCCQIGDDLGRALVEVIEAQTPFDAVVIEASGVSDPWRIAQIGMAAPELSLESVIVLVDASAAAQQSRDPLLADTLARQVKSADLVVVNKADIASADALAGANAWVAATAPGTPCIQTVESAVPLVLLSGLPHATHTLPHACGPGCHDHHHAHSAPDHGGLFQTWNAQPEAVIPVARLRAWLRDVPPGVLRLKGVLRTGQGDAGEEWSEVQFAGRHGTLRKAAPPAGEARAGVVAIGLRGQLREELLKAFFLP</sequence>
<evidence type="ECO:0000313" key="4">
    <source>
        <dbReference type="EMBL" id="OAK64452.1"/>
    </source>
</evidence>
<evidence type="ECO:0000259" key="2">
    <source>
        <dbReference type="Pfam" id="PF02492"/>
    </source>
</evidence>
<dbReference type="PANTHER" id="PTHR13748:SF59">
    <property type="entry name" value="COBW C-TERMINAL DOMAIN-CONTAINING PROTEIN"/>
    <property type="match status" value="1"/>
</dbReference>
<gene>
    <name evidence="4" type="ORF">A3K87_13695</name>
</gene>
<dbReference type="Gene3D" id="3.40.50.300">
    <property type="entry name" value="P-loop containing nucleotide triphosphate hydrolases"/>
    <property type="match status" value="1"/>
</dbReference>
<reference evidence="4 5" key="1">
    <citation type="submission" date="2016-03" db="EMBL/GenBank/DDBJ databases">
        <title>Genome sequence of Variovorax paradoxus KB5.</title>
        <authorList>
            <person name="Jeong H."/>
            <person name="Hong C.E."/>
            <person name="Jo S.H."/>
            <person name="Park J.M."/>
        </authorList>
    </citation>
    <scope>NUCLEOTIDE SEQUENCE [LARGE SCALE GENOMIC DNA]</scope>
    <source>
        <strain evidence="4 5">KB5</strain>
    </source>
</reference>
<dbReference type="RefSeq" id="WP_081267573.1">
    <property type="nucleotide sequence ID" value="NZ_LVHG01000037.1"/>
</dbReference>